<dbReference type="EMBL" id="PQWO01000001">
    <property type="protein sequence ID" value="PZD75261.1"/>
    <property type="molecule type" value="Genomic_DNA"/>
</dbReference>
<dbReference type="Pfam" id="PF13462">
    <property type="entry name" value="Thioredoxin_4"/>
    <property type="match status" value="1"/>
</dbReference>
<dbReference type="PANTHER" id="PTHR13887:SF14">
    <property type="entry name" value="DISULFIDE BOND FORMATION PROTEIN D"/>
    <property type="match status" value="1"/>
</dbReference>
<feature type="signal peptide" evidence="6">
    <location>
        <begin position="1"/>
        <end position="23"/>
    </location>
</feature>
<evidence type="ECO:0000259" key="7">
    <source>
        <dbReference type="PROSITE" id="PS51352"/>
    </source>
</evidence>
<sequence>MRTIAIILTLLFLFAFHPLGVAAASLEEQVLQIIRDHPEVILESVQNYEAQKRQAQRQQQQGVLKELANQPQVLTGASPTKGAQDQALLLEFSDFECPFCAMSAPAVRQFVEEHSEQVTLVYKHFPLTTIHDQAQAAAQASWAAQQQNKFWEYHDALFAQQEELGETLYIEIAQRLELKMEQFNRDRNSPAAAAAIQADVTLGEQIGIDRTPFFVLDGQVLDLPLNPAVMEQLLKTT</sequence>
<reference evidence="8 9" key="1">
    <citation type="journal article" date="2018" name="Sci. Rep.">
        <title>A novel species of the marine cyanobacterium Acaryochloris with a unique pigment content and lifestyle.</title>
        <authorList>
            <person name="Partensky F."/>
            <person name="Six C."/>
            <person name="Ratin M."/>
            <person name="Garczarek L."/>
            <person name="Vaulot D."/>
            <person name="Probert I."/>
            <person name="Calteau A."/>
            <person name="Gourvil P."/>
            <person name="Marie D."/>
            <person name="Grebert T."/>
            <person name="Bouchier C."/>
            <person name="Le Panse S."/>
            <person name="Gachenot M."/>
            <person name="Rodriguez F."/>
            <person name="Garrido J.L."/>
        </authorList>
    </citation>
    <scope>NUCLEOTIDE SEQUENCE [LARGE SCALE GENOMIC DNA]</scope>
    <source>
        <strain evidence="8 9">RCC1774</strain>
    </source>
</reference>
<dbReference type="SUPFAM" id="SSF52833">
    <property type="entry name" value="Thioredoxin-like"/>
    <property type="match status" value="1"/>
</dbReference>
<evidence type="ECO:0000256" key="3">
    <source>
        <dbReference type="ARBA" id="ARBA00023002"/>
    </source>
</evidence>
<feature type="domain" description="Thioredoxin" evidence="7">
    <location>
        <begin position="31"/>
        <end position="201"/>
    </location>
</feature>
<comment type="similarity">
    <text evidence="1">Belongs to the thioredoxin family. DsbA subfamily.</text>
</comment>
<name>A0A2W1K671_9CYAN</name>
<dbReference type="InterPro" id="IPR036249">
    <property type="entry name" value="Thioredoxin-like_sf"/>
</dbReference>
<proteinExistence type="inferred from homology"/>
<dbReference type="Gene3D" id="3.40.30.10">
    <property type="entry name" value="Glutaredoxin"/>
    <property type="match status" value="1"/>
</dbReference>
<evidence type="ECO:0000256" key="1">
    <source>
        <dbReference type="ARBA" id="ARBA00005791"/>
    </source>
</evidence>
<dbReference type="AlphaFoldDB" id="A0A2W1K671"/>
<keyword evidence="3" id="KW-0560">Oxidoreductase</keyword>
<evidence type="ECO:0000256" key="4">
    <source>
        <dbReference type="ARBA" id="ARBA00023157"/>
    </source>
</evidence>
<evidence type="ECO:0000313" key="9">
    <source>
        <dbReference type="Proteomes" id="UP000248857"/>
    </source>
</evidence>
<dbReference type="OrthoDB" id="117402at2"/>
<comment type="caution">
    <text evidence="8">The sequence shown here is derived from an EMBL/GenBank/DDBJ whole genome shotgun (WGS) entry which is preliminary data.</text>
</comment>
<evidence type="ECO:0000256" key="6">
    <source>
        <dbReference type="SAM" id="SignalP"/>
    </source>
</evidence>
<dbReference type="GO" id="GO:0016491">
    <property type="term" value="F:oxidoreductase activity"/>
    <property type="evidence" value="ECO:0007669"/>
    <property type="project" value="UniProtKB-KW"/>
</dbReference>
<dbReference type="InterPro" id="IPR012336">
    <property type="entry name" value="Thioredoxin-like_fold"/>
</dbReference>
<dbReference type="Proteomes" id="UP000248857">
    <property type="component" value="Unassembled WGS sequence"/>
</dbReference>
<dbReference type="RefSeq" id="WP_110984557.1">
    <property type="nucleotide sequence ID" value="NZ_CAWNWM010000001.1"/>
</dbReference>
<feature type="chain" id="PRO_5015958743" description="Thioredoxin domain-containing protein" evidence="6">
    <location>
        <begin position="24"/>
        <end position="237"/>
    </location>
</feature>
<evidence type="ECO:0000313" key="8">
    <source>
        <dbReference type="EMBL" id="PZD75261.1"/>
    </source>
</evidence>
<protein>
    <recommendedName>
        <fullName evidence="7">Thioredoxin domain-containing protein</fullName>
    </recommendedName>
</protein>
<dbReference type="InterPro" id="IPR013766">
    <property type="entry name" value="Thioredoxin_domain"/>
</dbReference>
<accession>A0A2W1K671</accession>
<keyword evidence="4" id="KW-1015">Disulfide bond</keyword>
<gene>
    <name evidence="8" type="ORF">C1752_00488</name>
</gene>
<dbReference type="PANTHER" id="PTHR13887">
    <property type="entry name" value="GLUTATHIONE S-TRANSFERASE KAPPA"/>
    <property type="match status" value="1"/>
</dbReference>
<organism evidence="8 9">
    <name type="scientific">Acaryochloris thomasi RCC1774</name>
    <dbReference type="NCBI Taxonomy" id="1764569"/>
    <lineage>
        <taxon>Bacteria</taxon>
        <taxon>Bacillati</taxon>
        <taxon>Cyanobacteriota</taxon>
        <taxon>Cyanophyceae</taxon>
        <taxon>Acaryochloridales</taxon>
        <taxon>Acaryochloridaceae</taxon>
        <taxon>Acaryochloris</taxon>
        <taxon>Acaryochloris thomasi</taxon>
    </lineage>
</organism>
<evidence type="ECO:0000256" key="5">
    <source>
        <dbReference type="ARBA" id="ARBA00023284"/>
    </source>
</evidence>
<keyword evidence="9" id="KW-1185">Reference proteome</keyword>
<evidence type="ECO:0000256" key="2">
    <source>
        <dbReference type="ARBA" id="ARBA00022729"/>
    </source>
</evidence>
<keyword evidence="2 6" id="KW-0732">Signal</keyword>
<keyword evidence="5" id="KW-0676">Redox-active center</keyword>
<dbReference type="PROSITE" id="PS51352">
    <property type="entry name" value="THIOREDOXIN_2"/>
    <property type="match status" value="1"/>
</dbReference>